<feature type="region of interest" description="Disordered" evidence="1">
    <location>
        <begin position="83"/>
        <end position="106"/>
    </location>
</feature>
<evidence type="ECO:0000313" key="2">
    <source>
        <dbReference type="EMBL" id="NYI98597.1"/>
    </source>
</evidence>
<dbReference type="EMBL" id="JACCFO010000001">
    <property type="protein sequence ID" value="NYI98597.1"/>
    <property type="molecule type" value="Genomic_DNA"/>
</dbReference>
<sequence length="106" mass="12154">MRNTEEANRRARVAMEEAHTKCNNIYTRIDSARDQLRPSWQGDASTVYQEAMVQWLEELRLITNDMSAKIGEWGGTTRAMHNTEDSNLQLSSSWMGQLNPNQPNQA</sequence>
<reference evidence="2 3" key="1">
    <citation type="submission" date="2020-07" db="EMBL/GenBank/DDBJ databases">
        <title>Sequencing the genomes of 1000 actinobacteria strains.</title>
        <authorList>
            <person name="Klenk H.-P."/>
        </authorList>
    </citation>
    <scope>NUCLEOTIDE SEQUENCE [LARGE SCALE GENOMIC DNA]</scope>
    <source>
        <strain evidence="2 3">DSM 45927</strain>
    </source>
</reference>
<keyword evidence="3" id="KW-1185">Reference proteome</keyword>
<dbReference type="Gene3D" id="1.10.287.1060">
    <property type="entry name" value="ESAT-6-like"/>
    <property type="match status" value="1"/>
</dbReference>
<evidence type="ECO:0000256" key="1">
    <source>
        <dbReference type="SAM" id="MobiDB-lite"/>
    </source>
</evidence>
<proteinExistence type="predicted"/>
<evidence type="ECO:0000313" key="3">
    <source>
        <dbReference type="Proteomes" id="UP000575985"/>
    </source>
</evidence>
<dbReference type="InterPro" id="IPR036689">
    <property type="entry name" value="ESAT-6-like_sf"/>
</dbReference>
<accession>A0A853BVS6</accession>
<comment type="caution">
    <text evidence="2">The sequence shown here is derived from an EMBL/GenBank/DDBJ whole genome shotgun (WGS) entry which is preliminary data.</text>
</comment>
<dbReference type="AlphaFoldDB" id="A0A853BVS6"/>
<dbReference type="RefSeq" id="WP_308118939.1">
    <property type="nucleotide sequence ID" value="NZ_JACCFO010000001.1"/>
</dbReference>
<dbReference type="Proteomes" id="UP000575985">
    <property type="component" value="Unassembled WGS sequence"/>
</dbReference>
<organism evidence="2 3">
    <name type="scientific">Streptomonospora nanhaiensis</name>
    <dbReference type="NCBI Taxonomy" id="1323731"/>
    <lineage>
        <taxon>Bacteria</taxon>
        <taxon>Bacillati</taxon>
        <taxon>Actinomycetota</taxon>
        <taxon>Actinomycetes</taxon>
        <taxon>Streptosporangiales</taxon>
        <taxon>Nocardiopsidaceae</taxon>
        <taxon>Streptomonospora</taxon>
    </lineage>
</organism>
<evidence type="ECO:0008006" key="4">
    <source>
        <dbReference type="Google" id="ProtNLM"/>
    </source>
</evidence>
<protein>
    <recommendedName>
        <fullName evidence="4">WXG100 family type VII secretion target</fullName>
    </recommendedName>
</protein>
<dbReference type="SUPFAM" id="SSF140453">
    <property type="entry name" value="EsxAB dimer-like"/>
    <property type="match status" value="1"/>
</dbReference>
<gene>
    <name evidence="2" type="ORF">HNR12_004874</name>
</gene>
<feature type="compositionally biased region" description="Polar residues" evidence="1">
    <location>
        <begin position="85"/>
        <end position="106"/>
    </location>
</feature>
<name>A0A853BVS6_9ACTN</name>